<protein>
    <recommendedName>
        <fullName evidence="1">SH3b domain-containing protein</fullName>
    </recommendedName>
</protein>
<feature type="domain" description="SH3b" evidence="1">
    <location>
        <begin position="135"/>
        <end position="189"/>
    </location>
</feature>
<evidence type="ECO:0000259" key="1">
    <source>
        <dbReference type="Pfam" id="PF08239"/>
    </source>
</evidence>
<comment type="caution">
    <text evidence="2">The sequence shown here is derived from an EMBL/GenBank/DDBJ whole genome shotgun (WGS) entry which is preliminary data.</text>
</comment>
<dbReference type="Pfam" id="PF08239">
    <property type="entry name" value="SH3_3"/>
    <property type="match status" value="1"/>
</dbReference>
<accession>A0A0F9RVE1</accession>
<evidence type="ECO:0000313" key="2">
    <source>
        <dbReference type="EMBL" id="KKN60435.1"/>
    </source>
</evidence>
<gene>
    <name evidence="2" type="ORF">LCGC14_0531930</name>
</gene>
<dbReference type="Gene3D" id="2.30.30.40">
    <property type="entry name" value="SH3 Domains"/>
    <property type="match status" value="1"/>
</dbReference>
<sequence>MKKAIFMSVLIFLLFLSPLLPQEDKMMVIAIRAGIYLDPDVESPIIETAERGAILNLLSTKKIREDWHYVSFYSEKRFVNFTGFVHTSAVEMMYEVPEIKEKEKKKPAEQIKRLEVIEEVLFESPKKIQVMLEKTNIRAEPDFISEIIHQVQLGISLQAVGKTGEWYLVNLPPDEEGLIISGYIHQSFLQEIQEK</sequence>
<organism evidence="2">
    <name type="scientific">marine sediment metagenome</name>
    <dbReference type="NCBI Taxonomy" id="412755"/>
    <lineage>
        <taxon>unclassified sequences</taxon>
        <taxon>metagenomes</taxon>
        <taxon>ecological metagenomes</taxon>
    </lineage>
</organism>
<dbReference type="InterPro" id="IPR003646">
    <property type="entry name" value="SH3-like_bac-type"/>
</dbReference>
<reference evidence="2" key="1">
    <citation type="journal article" date="2015" name="Nature">
        <title>Complex archaea that bridge the gap between prokaryotes and eukaryotes.</title>
        <authorList>
            <person name="Spang A."/>
            <person name="Saw J.H."/>
            <person name="Jorgensen S.L."/>
            <person name="Zaremba-Niedzwiedzka K."/>
            <person name="Martijn J."/>
            <person name="Lind A.E."/>
            <person name="van Eijk R."/>
            <person name="Schleper C."/>
            <person name="Guy L."/>
            <person name="Ettema T.J."/>
        </authorList>
    </citation>
    <scope>NUCLEOTIDE SEQUENCE</scope>
</reference>
<dbReference type="AlphaFoldDB" id="A0A0F9RVE1"/>
<name>A0A0F9RVE1_9ZZZZ</name>
<dbReference type="EMBL" id="LAZR01000696">
    <property type="protein sequence ID" value="KKN60435.1"/>
    <property type="molecule type" value="Genomic_DNA"/>
</dbReference>
<proteinExistence type="predicted"/>